<dbReference type="EMBL" id="KJ631380">
    <property type="protein sequence ID" value="AIF25940.1"/>
    <property type="molecule type" value="Genomic_DNA"/>
</dbReference>
<protein>
    <submittedName>
        <fullName evidence="1">Uncharacterized protein</fullName>
    </submittedName>
</protein>
<reference evidence="1" key="1">
    <citation type="submission" date="2014-03" db="EMBL/GenBank/DDBJ databases">
        <title>A sequence of cellulolytic fosmid clone of goat rumen metagenome.</title>
        <authorList>
            <person name="Lee K.-T."/>
            <person name="Kim J.-Y."/>
            <person name="Kim Y.-J."/>
            <person name="Ahn J.-H."/>
            <person name="Park M.-N."/>
            <person name="Kim J.-H."/>
            <person name="Kim T.-H."/>
        </authorList>
    </citation>
    <scope>NUCLEOTIDE SEQUENCE</scope>
</reference>
<dbReference type="AlphaFoldDB" id="A0A0B4N061"/>
<proteinExistence type="predicted"/>
<sequence length="30" mass="3380">MDKTLKKFTKTSSFAGKTTNLTQFVKKKGD</sequence>
<organism evidence="1">
    <name type="scientific">uncultured bacterium Ad_087_C16_contig2</name>
    <dbReference type="NCBI Taxonomy" id="1489282"/>
    <lineage>
        <taxon>Bacteria</taxon>
        <taxon>environmental samples</taxon>
    </lineage>
</organism>
<accession>A0A0B4N061</accession>
<name>A0A0B4N061_9BACT</name>
<evidence type="ECO:0000313" key="1">
    <source>
        <dbReference type="EMBL" id="AIF25940.1"/>
    </source>
</evidence>